<protein>
    <submittedName>
        <fullName evidence="1">Uncharacterized protein</fullName>
    </submittedName>
</protein>
<proteinExistence type="predicted"/>
<accession>A0A8S5Q8Z7</accession>
<dbReference type="EMBL" id="BK015613">
    <property type="protein sequence ID" value="DAE15870.1"/>
    <property type="molecule type" value="Genomic_DNA"/>
</dbReference>
<evidence type="ECO:0000313" key="1">
    <source>
        <dbReference type="EMBL" id="DAE15870.1"/>
    </source>
</evidence>
<reference evidence="1" key="1">
    <citation type="journal article" date="2021" name="Proc. Natl. Acad. Sci. U.S.A.">
        <title>A Catalog of Tens of Thousands of Viruses from Human Metagenomes Reveals Hidden Associations with Chronic Diseases.</title>
        <authorList>
            <person name="Tisza M.J."/>
            <person name="Buck C.B."/>
        </authorList>
    </citation>
    <scope>NUCLEOTIDE SEQUENCE</scope>
    <source>
        <strain evidence="1">Ctu9a31</strain>
    </source>
</reference>
<name>A0A8S5Q8Z7_9CAUD</name>
<organism evidence="1">
    <name type="scientific">Siphoviridae sp. ctu9a31</name>
    <dbReference type="NCBI Taxonomy" id="2825712"/>
    <lineage>
        <taxon>Viruses</taxon>
        <taxon>Duplodnaviria</taxon>
        <taxon>Heunggongvirae</taxon>
        <taxon>Uroviricota</taxon>
        <taxon>Caudoviricetes</taxon>
    </lineage>
</organism>
<sequence length="34" mass="4098">MERLIKELIAVEKKRNFLLVELNENLKKTDKQGR</sequence>